<evidence type="ECO:0000313" key="3">
    <source>
        <dbReference type="EMBL" id="AIA85789.1"/>
    </source>
</evidence>
<feature type="non-terminal residue" evidence="3">
    <location>
        <position position="1"/>
    </location>
</feature>
<dbReference type="InterPro" id="IPR010720">
    <property type="entry name" value="Alpha-L-AF_C"/>
</dbReference>
<dbReference type="GO" id="GO:0046556">
    <property type="term" value="F:alpha-L-arabinofuranosidase activity"/>
    <property type="evidence" value="ECO:0007669"/>
    <property type="project" value="InterPro"/>
</dbReference>
<feature type="non-terminal residue" evidence="3">
    <location>
        <position position="154"/>
    </location>
</feature>
<dbReference type="SMART" id="SM00813">
    <property type="entry name" value="Alpha-L-AF_C"/>
    <property type="match status" value="1"/>
</dbReference>
<feature type="domain" description="Alpha-L-arabinofuranosidase C-terminal" evidence="2">
    <location>
        <begin position="1"/>
        <end position="154"/>
    </location>
</feature>
<organism evidence="3">
    <name type="scientific">uncultured Streptomyces sp</name>
    <dbReference type="NCBI Taxonomy" id="174707"/>
    <lineage>
        <taxon>Bacteria</taxon>
        <taxon>Bacillati</taxon>
        <taxon>Actinomycetota</taxon>
        <taxon>Actinomycetes</taxon>
        <taxon>Kitasatosporales</taxon>
        <taxon>Streptomycetaceae</taxon>
        <taxon>Streptomyces</taxon>
        <taxon>environmental samples</taxon>
    </lineage>
</organism>
<accession>A0A060BS65</accession>
<dbReference type="AlphaFoldDB" id="A0A060BS65"/>
<reference evidence="3" key="1">
    <citation type="journal article" date="2013" name="Environ. Microbiol.">
        <title>Seasonally variable intestinal metagenomes of the red palm weevil (Rhynchophorus ferrugineus).</title>
        <authorList>
            <person name="Jia S."/>
            <person name="Zhang X."/>
            <person name="Zhang G."/>
            <person name="Yin A."/>
            <person name="Zhang S."/>
            <person name="Li F."/>
            <person name="Wang L."/>
            <person name="Zhao D."/>
            <person name="Yun Q."/>
            <person name="Tala"/>
            <person name="Wang J."/>
            <person name="Sun G."/>
            <person name="Baabdullah M."/>
            <person name="Yu X."/>
            <person name="Hu S."/>
            <person name="Al-Mssallem I.S."/>
            <person name="Yu J."/>
        </authorList>
    </citation>
    <scope>NUCLEOTIDE SEQUENCE</scope>
</reference>
<evidence type="ECO:0000256" key="1">
    <source>
        <dbReference type="ARBA" id="ARBA00011165"/>
    </source>
</evidence>
<dbReference type="PANTHER" id="PTHR43576:SF3">
    <property type="entry name" value="ALPHA-L-ARABINOFURANOSIDASE C"/>
    <property type="match status" value="1"/>
</dbReference>
<protein>
    <submittedName>
        <fullName evidence="3">Alpha-L-AF_C</fullName>
    </submittedName>
</protein>
<evidence type="ECO:0000259" key="2">
    <source>
        <dbReference type="SMART" id="SM00813"/>
    </source>
</evidence>
<dbReference type="PANTHER" id="PTHR43576">
    <property type="entry name" value="ALPHA-L-ARABINOFURANOSIDASE C-RELATED"/>
    <property type="match status" value="1"/>
</dbReference>
<dbReference type="GO" id="GO:0046373">
    <property type="term" value="P:L-arabinose metabolic process"/>
    <property type="evidence" value="ECO:0007669"/>
    <property type="project" value="InterPro"/>
</dbReference>
<dbReference type="SUPFAM" id="SSF51011">
    <property type="entry name" value="Glycosyl hydrolase domain"/>
    <property type="match status" value="1"/>
</dbReference>
<dbReference type="Gene3D" id="2.60.40.1180">
    <property type="entry name" value="Golgi alpha-mannosidase II"/>
    <property type="match status" value="1"/>
</dbReference>
<dbReference type="Gene3D" id="3.20.20.80">
    <property type="entry name" value="Glycosidases"/>
    <property type="match status" value="1"/>
</dbReference>
<dbReference type="GO" id="GO:0000272">
    <property type="term" value="P:polysaccharide catabolic process"/>
    <property type="evidence" value="ECO:0007669"/>
    <property type="project" value="TreeGrafter"/>
</dbReference>
<comment type="subunit">
    <text evidence="1">Homohexamer; trimer of dimers.</text>
</comment>
<dbReference type="InterPro" id="IPR013780">
    <property type="entry name" value="Glyco_hydro_b"/>
</dbReference>
<name>A0A060BS65_9ACTN</name>
<proteinExistence type="predicted"/>
<dbReference type="EMBL" id="KF118527">
    <property type="protein sequence ID" value="AIA85789.1"/>
    <property type="molecule type" value="Genomic_DNA"/>
</dbReference>
<dbReference type="Pfam" id="PF06964">
    <property type="entry name" value="Alpha-L-AF_C"/>
    <property type="match status" value="1"/>
</dbReference>
<sequence length="154" mass="16373">ACISLLNHADRVKCACLAQLVNAIAPILTLPNGPAWRQTIFWPFADFSRHGRGTVLRATVASPTYSTVYHDPRGATDIEYPLPEVPFLKASAVRGEDGVLTLFLLNRSLDEEIAVTVSAAGLGTLSPGEATTLRHDDLEAINTADAGPVAPTPL</sequence>